<name>A0A7R8AIT4_9EURO</name>
<dbReference type="GO" id="GO:0061630">
    <property type="term" value="F:ubiquitin protein ligase activity"/>
    <property type="evidence" value="ECO:0007669"/>
    <property type="project" value="TreeGrafter"/>
</dbReference>
<feature type="compositionally biased region" description="Basic and acidic residues" evidence="2">
    <location>
        <begin position="302"/>
        <end position="324"/>
    </location>
</feature>
<dbReference type="InterPro" id="IPR013083">
    <property type="entry name" value="Znf_RING/FYVE/PHD"/>
</dbReference>
<gene>
    <name evidence="5" type="ORF">APUU_11616A</name>
</gene>
<keyword evidence="3" id="KW-0472">Membrane</keyword>
<keyword evidence="1" id="KW-0862">Zinc</keyword>
<evidence type="ECO:0000256" key="2">
    <source>
        <dbReference type="SAM" id="MobiDB-lite"/>
    </source>
</evidence>
<evidence type="ECO:0000313" key="6">
    <source>
        <dbReference type="Proteomes" id="UP000654913"/>
    </source>
</evidence>
<organism evidence="5 6">
    <name type="scientific">Aspergillus puulaauensis</name>
    <dbReference type="NCBI Taxonomy" id="1220207"/>
    <lineage>
        <taxon>Eukaryota</taxon>
        <taxon>Fungi</taxon>
        <taxon>Dikarya</taxon>
        <taxon>Ascomycota</taxon>
        <taxon>Pezizomycotina</taxon>
        <taxon>Eurotiomycetes</taxon>
        <taxon>Eurotiomycetidae</taxon>
        <taxon>Eurotiales</taxon>
        <taxon>Aspergillaceae</taxon>
        <taxon>Aspergillus</taxon>
    </lineage>
</organism>
<dbReference type="AlphaFoldDB" id="A0A7R8AIT4"/>
<evidence type="ECO:0000256" key="1">
    <source>
        <dbReference type="PROSITE-ProRule" id="PRU00175"/>
    </source>
</evidence>
<keyword evidence="3" id="KW-1133">Transmembrane helix</keyword>
<reference evidence="5" key="2">
    <citation type="submission" date="2021-02" db="EMBL/GenBank/DDBJ databases">
        <title>Aspergillus puulaauensis MK2 genome sequence.</title>
        <authorList>
            <person name="Futagami T."/>
            <person name="Mori K."/>
            <person name="Kadooka C."/>
            <person name="Tanaka T."/>
        </authorList>
    </citation>
    <scope>NUCLEOTIDE SEQUENCE</scope>
    <source>
        <strain evidence="5">MK2</strain>
    </source>
</reference>
<accession>A0A7R8AIT4</accession>
<keyword evidence="1" id="KW-0479">Metal-binding</keyword>
<feature type="compositionally biased region" description="Basic and acidic residues" evidence="2">
    <location>
        <begin position="348"/>
        <end position="359"/>
    </location>
</feature>
<protein>
    <recommendedName>
        <fullName evidence="4">RING-type domain-containing protein</fullName>
    </recommendedName>
</protein>
<dbReference type="GO" id="GO:0005737">
    <property type="term" value="C:cytoplasm"/>
    <property type="evidence" value="ECO:0007669"/>
    <property type="project" value="TreeGrafter"/>
</dbReference>
<dbReference type="OrthoDB" id="21204at2759"/>
<evidence type="ECO:0000259" key="4">
    <source>
        <dbReference type="PROSITE" id="PS50089"/>
    </source>
</evidence>
<dbReference type="PANTHER" id="PTHR22765">
    <property type="entry name" value="RING FINGER AND PROTEASE ASSOCIATED DOMAIN-CONTAINING"/>
    <property type="match status" value="1"/>
</dbReference>
<dbReference type="SUPFAM" id="SSF57850">
    <property type="entry name" value="RING/U-box"/>
    <property type="match status" value="1"/>
</dbReference>
<feature type="transmembrane region" description="Helical" evidence="3">
    <location>
        <begin position="215"/>
        <end position="240"/>
    </location>
</feature>
<dbReference type="Proteomes" id="UP000654913">
    <property type="component" value="Chromosome 1"/>
</dbReference>
<dbReference type="EMBL" id="AP024443">
    <property type="protein sequence ID" value="BCS18788.1"/>
    <property type="molecule type" value="Genomic_DNA"/>
</dbReference>
<dbReference type="GO" id="GO:0006511">
    <property type="term" value="P:ubiquitin-dependent protein catabolic process"/>
    <property type="evidence" value="ECO:0007669"/>
    <property type="project" value="TreeGrafter"/>
</dbReference>
<reference evidence="5" key="1">
    <citation type="submission" date="2021-01" db="EMBL/GenBank/DDBJ databases">
        <authorList>
            <consortium name="Aspergillus puulaauensis MK2 genome sequencing consortium"/>
            <person name="Kazuki M."/>
            <person name="Futagami T."/>
        </authorList>
    </citation>
    <scope>NUCLEOTIDE SEQUENCE</scope>
    <source>
        <strain evidence="5">MK2</strain>
    </source>
</reference>
<keyword evidence="6" id="KW-1185">Reference proteome</keyword>
<dbReference type="Gene3D" id="3.30.40.10">
    <property type="entry name" value="Zinc/RING finger domain, C3HC4 (zinc finger)"/>
    <property type="match status" value="1"/>
</dbReference>
<dbReference type="InterPro" id="IPR001841">
    <property type="entry name" value="Znf_RING"/>
</dbReference>
<feature type="region of interest" description="Disordered" evidence="2">
    <location>
        <begin position="285"/>
        <end position="328"/>
    </location>
</feature>
<dbReference type="GO" id="GO:0008270">
    <property type="term" value="F:zinc ion binding"/>
    <property type="evidence" value="ECO:0007669"/>
    <property type="project" value="UniProtKB-KW"/>
</dbReference>
<evidence type="ECO:0000313" key="5">
    <source>
        <dbReference type="EMBL" id="BCS18788.1"/>
    </source>
</evidence>
<dbReference type="RefSeq" id="XP_041550982.1">
    <property type="nucleotide sequence ID" value="XM_041697726.1"/>
</dbReference>
<dbReference type="CDD" id="cd16454">
    <property type="entry name" value="RING-H2_PA-TM-RING"/>
    <property type="match status" value="1"/>
</dbReference>
<dbReference type="GeneID" id="64968793"/>
<evidence type="ECO:0000256" key="3">
    <source>
        <dbReference type="SAM" id="Phobius"/>
    </source>
</evidence>
<dbReference type="KEGG" id="apuu:APUU_11616A"/>
<feature type="region of interest" description="Disordered" evidence="2">
    <location>
        <begin position="347"/>
        <end position="379"/>
    </location>
</feature>
<dbReference type="Pfam" id="PF13639">
    <property type="entry name" value="zf-RING_2"/>
    <property type="match status" value="1"/>
</dbReference>
<dbReference type="PROSITE" id="PS50089">
    <property type="entry name" value="ZF_RING_2"/>
    <property type="match status" value="1"/>
</dbReference>
<dbReference type="SMART" id="SM00184">
    <property type="entry name" value="RING"/>
    <property type="match status" value="1"/>
</dbReference>
<dbReference type="InterPro" id="IPR051826">
    <property type="entry name" value="E3_ubiquitin-ligase_domain"/>
</dbReference>
<sequence>MSAKSLNTAATLFAGPGKASNSTASVSGNASFHLVVEGDIQTLSTQNAPEDGPVQGILFVPSLELSDPCNNITAPYIPANVTRHQDVSPHGYQTIGLAPWITSNCSKSFLDASSRVDTKALVFFLPVRDDAKPPPPDDPMWLLSGGTSLENDYPYPIYAIPGSAGVTLFEQLSRYPSNETFPQSQQNVSSRGDGGYVRLYTFIDLEKSGKKTPSIWGFLLAILGTVVVLGVILLLLYQFLQRRRREILRRRLAVGAPDYQQFQLQNLKVPQEFIARLPTYVYPNVDNRGEDRSLQTSFDSNMPDRVDNTNRGGDKQQDSEKEPEVEADEQIIQRKNSAGFEGVLDAEQDSKTAQERVKDISPQPALSENPSPASFEPDIPYAKHTTQLSHSQTTCAICLDDFTPNLSTVRELPCGHIYHPECIDTSLTQSSSLCPLCKKSVWAPEFYPIPTPEATYRHDNVRHPWLMTQI</sequence>
<keyword evidence="3" id="KW-0812">Transmembrane</keyword>
<keyword evidence="1" id="KW-0863">Zinc-finger</keyword>
<proteinExistence type="predicted"/>
<feature type="domain" description="RING-type" evidence="4">
    <location>
        <begin position="395"/>
        <end position="438"/>
    </location>
</feature>
<dbReference type="PANTHER" id="PTHR22765:SF413">
    <property type="entry name" value="FINGER DOMAIN PROTEIN, PUTATIVE (AFU_ORTHOLOGUE AFUA_1G04600)-RELATED"/>
    <property type="match status" value="1"/>
</dbReference>